<evidence type="ECO:0000256" key="8">
    <source>
        <dbReference type="ARBA" id="ARBA00023012"/>
    </source>
</evidence>
<evidence type="ECO:0000256" key="6">
    <source>
        <dbReference type="ARBA" id="ARBA00022777"/>
    </source>
</evidence>
<keyword evidence="9" id="KW-0472">Membrane</keyword>
<keyword evidence="3" id="KW-0597">Phosphoprotein</keyword>
<keyword evidence="5" id="KW-0547">Nucleotide-binding</keyword>
<dbReference type="InterPro" id="IPR036890">
    <property type="entry name" value="HATPase_C_sf"/>
</dbReference>
<evidence type="ECO:0000256" key="1">
    <source>
        <dbReference type="ARBA" id="ARBA00000085"/>
    </source>
</evidence>
<dbReference type="Gene3D" id="1.20.5.1930">
    <property type="match status" value="1"/>
</dbReference>
<keyword evidence="7" id="KW-0067">ATP-binding</keyword>
<dbReference type="InterPro" id="IPR050482">
    <property type="entry name" value="Sensor_HK_TwoCompSys"/>
</dbReference>
<keyword evidence="9" id="KW-1133">Transmembrane helix</keyword>
<reference evidence="12" key="1">
    <citation type="journal article" date="2019" name="Int. J. Syst. Evol. Microbiol.">
        <title>The Global Catalogue of Microorganisms (GCM) 10K type strain sequencing project: providing services to taxonomists for standard genome sequencing and annotation.</title>
        <authorList>
            <consortium name="The Broad Institute Genomics Platform"/>
            <consortium name="The Broad Institute Genome Sequencing Center for Infectious Disease"/>
            <person name="Wu L."/>
            <person name="Ma J."/>
        </authorList>
    </citation>
    <scope>NUCLEOTIDE SEQUENCE [LARGE SCALE GENOMIC DNA]</scope>
    <source>
        <strain evidence="12">JCM 17633</strain>
    </source>
</reference>
<keyword evidence="6" id="KW-0418">Kinase</keyword>
<accession>A0ABP8CT08</accession>
<keyword evidence="9" id="KW-0812">Transmembrane</keyword>
<dbReference type="PANTHER" id="PTHR24421:SF10">
    <property type="entry name" value="NITRATE_NITRITE SENSOR PROTEIN NARQ"/>
    <property type="match status" value="1"/>
</dbReference>
<comment type="caution">
    <text evidence="11">The sequence shown here is derived from an EMBL/GenBank/DDBJ whole genome shotgun (WGS) entry which is preliminary data.</text>
</comment>
<keyword evidence="8" id="KW-0902">Two-component regulatory system</keyword>
<evidence type="ECO:0000256" key="7">
    <source>
        <dbReference type="ARBA" id="ARBA00022840"/>
    </source>
</evidence>
<keyword evidence="4" id="KW-0808">Transferase</keyword>
<evidence type="ECO:0000256" key="2">
    <source>
        <dbReference type="ARBA" id="ARBA00012438"/>
    </source>
</evidence>
<evidence type="ECO:0000313" key="11">
    <source>
        <dbReference type="EMBL" id="GAA4242960.1"/>
    </source>
</evidence>
<sequence length="309" mass="35416">MFFLLFFLIKSTNLVAINSTLNSNYASGTEAHVTRDNTNQILIDRVVLAEQQLRVQKQNYQVYGGLCLFVILSVIAYLIYSQYQLKHHQSQKEKELKEALSKIEIQNKQQEKRLKISNDLHHTIGEQLTSIISSLDNLKYTFAIKDERLKKKLKTISSFTSQASYELRDAIWVMTKTEITILDLQARIINYIDFLKLQHANIQLLFKVSTDVDTSINFSMLKGFTIYNVIQESIQHSLTYEDVSMVKVTVRTMVSNMVFKISNNGTGSRTSTKIRGNGHNSMEKRIQSVGGELEFIFLENAGNEIIITI</sequence>
<evidence type="ECO:0000256" key="3">
    <source>
        <dbReference type="ARBA" id="ARBA00022553"/>
    </source>
</evidence>
<dbReference type="Gene3D" id="3.30.565.10">
    <property type="entry name" value="Histidine kinase-like ATPase, C-terminal domain"/>
    <property type="match status" value="1"/>
</dbReference>
<evidence type="ECO:0000313" key="12">
    <source>
        <dbReference type="Proteomes" id="UP001501682"/>
    </source>
</evidence>
<name>A0ABP8CT08_9FLAO</name>
<dbReference type="Pfam" id="PF07730">
    <property type="entry name" value="HisKA_3"/>
    <property type="match status" value="1"/>
</dbReference>
<organism evidence="11 12">
    <name type="scientific">Winogradskyella damuponensis</name>
    <dbReference type="NCBI Taxonomy" id="943939"/>
    <lineage>
        <taxon>Bacteria</taxon>
        <taxon>Pseudomonadati</taxon>
        <taxon>Bacteroidota</taxon>
        <taxon>Flavobacteriia</taxon>
        <taxon>Flavobacteriales</taxon>
        <taxon>Flavobacteriaceae</taxon>
        <taxon>Winogradskyella</taxon>
    </lineage>
</organism>
<dbReference type="PANTHER" id="PTHR24421">
    <property type="entry name" value="NITRATE/NITRITE SENSOR PROTEIN NARX-RELATED"/>
    <property type="match status" value="1"/>
</dbReference>
<dbReference type="Proteomes" id="UP001501682">
    <property type="component" value="Unassembled WGS sequence"/>
</dbReference>
<evidence type="ECO:0000256" key="4">
    <source>
        <dbReference type="ARBA" id="ARBA00022679"/>
    </source>
</evidence>
<evidence type="ECO:0000259" key="10">
    <source>
        <dbReference type="Pfam" id="PF07730"/>
    </source>
</evidence>
<evidence type="ECO:0000256" key="9">
    <source>
        <dbReference type="SAM" id="Phobius"/>
    </source>
</evidence>
<feature type="transmembrane region" description="Helical" evidence="9">
    <location>
        <begin position="60"/>
        <end position="80"/>
    </location>
</feature>
<keyword evidence="12" id="KW-1185">Reference proteome</keyword>
<dbReference type="EMBL" id="BAABCB010000016">
    <property type="protein sequence ID" value="GAA4242960.1"/>
    <property type="molecule type" value="Genomic_DNA"/>
</dbReference>
<comment type="catalytic activity">
    <reaction evidence="1">
        <text>ATP + protein L-histidine = ADP + protein N-phospho-L-histidine.</text>
        <dbReference type="EC" id="2.7.13.3"/>
    </reaction>
</comment>
<feature type="domain" description="Signal transduction histidine kinase subgroup 3 dimerisation and phosphoacceptor" evidence="10">
    <location>
        <begin position="113"/>
        <end position="176"/>
    </location>
</feature>
<dbReference type="InterPro" id="IPR011712">
    <property type="entry name" value="Sig_transdc_His_kin_sub3_dim/P"/>
</dbReference>
<dbReference type="EC" id="2.7.13.3" evidence="2"/>
<evidence type="ECO:0000256" key="5">
    <source>
        <dbReference type="ARBA" id="ARBA00022741"/>
    </source>
</evidence>
<protein>
    <recommendedName>
        <fullName evidence="2">histidine kinase</fullName>
        <ecNumber evidence="2">2.7.13.3</ecNumber>
    </recommendedName>
</protein>
<proteinExistence type="predicted"/>
<dbReference type="SUPFAM" id="SSF55874">
    <property type="entry name" value="ATPase domain of HSP90 chaperone/DNA topoisomerase II/histidine kinase"/>
    <property type="match status" value="1"/>
</dbReference>
<gene>
    <name evidence="11" type="ORF">GCM10022292_15750</name>
</gene>